<dbReference type="InterPro" id="IPR006924">
    <property type="entry name" value="Ribosomal_cS23-like"/>
</dbReference>
<geneLocation type="plastid" evidence="8"/>
<dbReference type="PANTHER" id="PTHR35108:SF1">
    <property type="entry name" value="OS04G0461100 PROTEIN"/>
    <property type="match status" value="1"/>
</dbReference>
<organism evidence="8">
    <name type="scientific">Porphyridium purpureum</name>
    <name type="common">Red alga</name>
    <name type="synonym">Porphyridium cruentum</name>
    <dbReference type="NCBI Taxonomy" id="35688"/>
    <lineage>
        <taxon>Eukaryota</taxon>
        <taxon>Rhodophyta</taxon>
        <taxon>Bangiophyceae</taxon>
        <taxon>Porphyridiales</taxon>
        <taxon>Porphyridiaceae</taxon>
        <taxon>Porphyridium</taxon>
    </lineage>
</organism>
<reference evidence="8" key="1">
    <citation type="journal article" date="2017" name="Mitochondrial DNA Part B Resour">
        <title>Characterization of the complete plastid genome of Porphyridium purpureum strain CCMP1328.</title>
        <authorList>
            <person name="Bi G."/>
        </authorList>
    </citation>
    <scope>NUCLEOTIDE SEQUENCE</scope>
</reference>
<dbReference type="NCBIfam" id="NF002740">
    <property type="entry name" value="PRK02724.1"/>
    <property type="match status" value="1"/>
</dbReference>
<dbReference type="HAMAP" id="MF_00619">
    <property type="entry name" value="Ribosomal_plastid_cS23"/>
    <property type="match status" value="1"/>
</dbReference>
<proteinExistence type="inferred from homology"/>
<dbReference type="EMBL" id="MF401423">
    <property type="protein sequence ID" value="ATJ02870.1"/>
    <property type="molecule type" value="Genomic_DNA"/>
</dbReference>
<evidence type="ECO:0000256" key="7">
    <source>
        <dbReference type="SAM" id="SignalP"/>
    </source>
</evidence>
<gene>
    <name evidence="8" type="primary">ycf65</name>
</gene>
<evidence type="ECO:0000256" key="2">
    <source>
        <dbReference type="ARBA" id="ARBA00008561"/>
    </source>
</evidence>
<evidence type="ECO:0000313" key="8">
    <source>
        <dbReference type="EMBL" id="ATJ02870.1"/>
    </source>
</evidence>
<feature type="signal peptide" evidence="7">
    <location>
        <begin position="1"/>
        <end position="24"/>
    </location>
</feature>
<dbReference type="PANTHER" id="PTHR35108">
    <property type="entry name" value="30S RIBOSOMAL PROTEIN 3, CHLOROPLASTIC"/>
    <property type="match status" value="1"/>
</dbReference>
<protein>
    <recommendedName>
        <fullName evidence="6">Probable small ribosomal subunit protein cS23</fullName>
    </recommendedName>
</protein>
<dbReference type="AlphaFoldDB" id="A0A343KNX2"/>
<dbReference type="InterPro" id="IPR038447">
    <property type="entry name" value="PSRP-3/Ycf65_sf"/>
</dbReference>
<keyword evidence="5 6" id="KW-0687">Ribonucleoprotein</keyword>
<accession>A0A343KNX2</accession>
<dbReference type="Pfam" id="PF04839">
    <property type="entry name" value="PSRP-3_Ycf65"/>
    <property type="match status" value="1"/>
</dbReference>
<evidence type="ECO:0000256" key="5">
    <source>
        <dbReference type="ARBA" id="ARBA00023274"/>
    </source>
</evidence>
<evidence type="ECO:0000256" key="1">
    <source>
        <dbReference type="ARBA" id="ARBA00002396"/>
    </source>
</evidence>
<evidence type="ECO:0000256" key="6">
    <source>
        <dbReference type="HAMAP-Rule" id="MF_00619"/>
    </source>
</evidence>
<dbReference type="GO" id="GO:1990904">
    <property type="term" value="C:ribonucleoprotein complex"/>
    <property type="evidence" value="ECO:0007669"/>
    <property type="project" value="UniProtKB-KW"/>
</dbReference>
<comment type="subunit">
    <text evidence="3 6">Part of the 30S ribosomal subunit.</text>
</comment>
<feature type="chain" id="PRO_5016855612" description="Probable small ribosomal subunit protein cS23" evidence="7">
    <location>
        <begin position="25"/>
        <end position="107"/>
    </location>
</feature>
<keyword evidence="7" id="KW-0732">Signal</keyword>
<sequence length="107" mass="12684">MIQTRRFILSKFILKILWLDNNVAIAVDQLLSNSTSPLTSYFFWPRNDAWEQLKVELESKPWIEERDKVILLNKATEIINYWQEEGRKHPLKQVQAKFTDCLFAGTN</sequence>
<keyword evidence="4 6" id="KW-0689">Ribosomal protein</keyword>
<name>A0A343KNX2_PORPP</name>
<evidence type="ECO:0000256" key="3">
    <source>
        <dbReference type="ARBA" id="ARBA00011458"/>
    </source>
</evidence>
<comment type="function">
    <text evidence="1 6">Probably a ribosomal protein or a ribosome-associated protein.</text>
</comment>
<dbReference type="GO" id="GO:0006412">
    <property type="term" value="P:translation"/>
    <property type="evidence" value="ECO:0007669"/>
    <property type="project" value="UniProtKB-UniRule"/>
</dbReference>
<dbReference type="GO" id="GO:0003735">
    <property type="term" value="F:structural constituent of ribosome"/>
    <property type="evidence" value="ECO:0007669"/>
    <property type="project" value="InterPro"/>
</dbReference>
<dbReference type="InterPro" id="IPR057257">
    <property type="entry name" value="Ribosomal_cS23"/>
</dbReference>
<keyword evidence="8" id="KW-0934">Plastid</keyword>
<evidence type="ECO:0000256" key="4">
    <source>
        <dbReference type="ARBA" id="ARBA00022980"/>
    </source>
</evidence>
<comment type="similarity">
    <text evidence="2 6">Belongs to the chloroplast-specific ribosomal protein cS23 family.</text>
</comment>
<dbReference type="Gene3D" id="3.30.390.140">
    <property type="match status" value="1"/>
</dbReference>
<dbReference type="GO" id="GO:0005840">
    <property type="term" value="C:ribosome"/>
    <property type="evidence" value="ECO:0007669"/>
    <property type="project" value="UniProtKB-KW"/>
</dbReference>